<sequence length="295" mass="35295">MNEENEDIGLVKINYEIFKNCLETYNNSNIQIPDNIVNKANELINNYSCFVSNYDARSLWEKKKIIAQNKTKIKTRPHIIYIDFSDDAKCKKEFISYLNKLTDVNKDVIYGKISHFITQINDEIKNSLFDILINFIKTSNNKIYIEILYLFDNDYIEKNITKYYENYLKNKEWLPVKIVIEHKLIFEEQYYDTYCEYIKIKKNTLSMIKALCVILKKINKVDIINQIMISIIYDLDNKPDLNNYKHITELLLDEYAIILDFIPKQEYIEYIKSFDISRLDNSTKFKVSNIVDKYK</sequence>
<dbReference type="EMBL" id="MN739404">
    <property type="protein sequence ID" value="QHT03002.1"/>
    <property type="molecule type" value="Genomic_DNA"/>
</dbReference>
<organism evidence="1">
    <name type="scientific">viral metagenome</name>
    <dbReference type="NCBI Taxonomy" id="1070528"/>
    <lineage>
        <taxon>unclassified sequences</taxon>
        <taxon>metagenomes</taxon>
        <taxon>organismal metagenomes</taxon>
    </lineage>
</organism>
<proteinExistence type="predicted"/>
<name>A0A6C0CFS5_9ZZZZ</name>
<protein>
    <submittedName>
        <fullName evidence="1">Uncharacterized protein</fullName>
    </submittedName>
</protein>
<accession>A0A6C0CFS5</accession>
<evidence type="ECO:0000313" key="1">
    <source>
        <dbReference type="EMBL" id="QHT03002.1"/>
    </source>
</evidence>
<dbReference type="AlphaFoldDB" id="A0A6C0CFS5"/>
<reference evidence="1" key="1">
    <citation type="journal article" date="2020" name="Nature">
        <title>Giant virus diversity and host interactions through global metagenomics.</title>
        <authorList>
            <person name="Schulz F."/>
            <person name="Roux S."/>
            <person name="Paez-Espino D."/>
            <person name="Jungbluth S."/>
            <person name="Walsh D.A."/>
            <person name="Denef V.J."/>
            <person name="McMahon K.D."/>
            <person name="Konstantinidis K.T."/>
            <person name="Eloe-Fadrosh E.A."/>
            <person name="Kyrpides N.C."/>
            <person name="Woyke T."/>
        </authorList>
    </citation>
    <scope>NUCLEOTIDE SEQUENCE</scope>
    <source>
        <strain evidence="1">GVMAG-M-3300020727-4</strain>
    </source>
</reference>